<dbReference type="STRING" id="905079.L1JWX2"/>
<organism evidence="11">
    <name type="scientific">Guillardia theta (strain CCMP2712)</name>
    <name type="common">Cryptophyte</name>
    <dbReference type="NCBI Taxonomy" id="905079"/>
    <lineage>
        <taxon>Eukaryota</taxon>
        <taxon>Cryptophyceae</taxon>
        <taxon>Pyrenomonadales</taxon>
        <taxon>Geminigeraceae</taxon>
        <taxon>Guillardia</taxon>
    </lineage>
</organism>
<evidence type="ECO:0000313" key="13">
    <source>
        <dbReference type="Proteomes" id="UP000011087"/>
    </source>
</evidence>
<dbReference type="GO" id="GO:0005634">
    <property type="term" value="C:nucleus"/>
    <property type="evidence" value="ECO:0007669"/>
    <property type="project" value="TreeGrafter"/>
</dbReference>
<dbReference type="RefSeq" id="XP_005839588.1">
    <property type="nucleotide sequence ID" value="XM_005839531.1"/>
</dbReference>
<evidence type="ECO:0000256" key="3">
    <source>
        <dbReference type="ARBA" id="ARBA00022679"/>
    </source>
</evidence>
<evidence type="ECO:0000256" key="7">
    <source>
        <dbReference type="PROSITE-ProRule" id="PRU10141"/>
    </source>
</evidence>
<evidence type="ECO:0000313" key="12">
    <source>
        <dbReference type="EnsemblProtists" id="EKX52608"/>
    </source>
</evidence>
<keyword evidence="2 8" id="KW-0723">Serine/threonine-protein kinase</keyword>
<dbReference type="InterPro" id="IPR011009">
    <property type="entry name" value="Kinase-like_dom_sf"/>
</dbReference>
<dbReference type="PANTHER" id="PTHR24056">
    <property type="entry name" value="CELL DIVISION PROTEIN KINASE"/>
    <property type="match status" value="1"/>
</dbReference>
<reference evidence="11 13" key="1">
    <citation type="journal article" date="2012" name="Nature">
        <title>Algal genomes reveal evolutionary mosaicism and the fate of nucleomorphs.</title>
        <authorList>
            <consortium name="DOE Joint Genome Institute"/>
            <person name="Curtis B.A."/>
            <person name="Tanifuji G."/>
            <person name="Burki F."/>
            <person name="Gruber A."/>
            <person name="Irimia M."/>
            <person name="Maruyama S."/>
            <person name="Arias M.C."/>
            <person name="Ball S.G."/>
            <person name="Gile G.H."/>
            <person name="Hirakawa Y."/>
            <person name="Hopkins J.F."/>
            <person name="Kuo A."/>
            <person name="Rensing S.A."/>
            <person name="Schmutz J."/>
            <person name="Symeonidi A."/>
            <person name="Elias M."/>
            <person name="Eveleigh R.J."/>
            <person name="Herman E.K."/>
            <person name="Klute M.J."/>
            <person name="Nakayama T."/>
            <person name="Obornik M."/>
            <person name="Reyes-Prieto A."/>
            <person name="Armbrust E.V."/>
            <person name="Aves S.J."/>
            <person name="Beiko R.G."/>
            <person name="Coutinho P."/>
            <person name="Dacks J.B."/>
            <person name="Durnford D.G."/>
            <person name="Fast N.M."/>
            <person name="Green B.R."/>
            <person name="Grisdale C.J."/>
            <person name="Hempel F."/>
            <person name="Henrissat B."/>
            <person name="Hoppner M.P."/>
            <person name="Ishida K."/>
            <person name="Kim E."/>
            <person name="Koreny L."/>
            <person name="Kroth P.G."/>
            <person name="Liu Y."/>
            <person name="Malik S.B."/>
            <person name="Maier U.G."/>
            <person name="McRose D."/>
            <person name="Mock T."/>
            <person name="Neilson J.A."/>
            <person name="Onodera N.T."/>
            <person name="Poole A.M."/>
            <person name="Pritham E.J."/>
            <person name="Richards T.A."/>
            <person name="Rocap G."/>
            <person name="Roy S.W."/>
            <person name="Sarai C."/>
            <person name="Schaack S."/>
            <person name="Shirato S."/>
            <person name="Slamovits C.H."/>
            <person name="Spencer D.F."/>
            <person name="Suzuki S."/>
            <person name="Worden A.Z."/>
            <person name="Zauner S."/>
            <person name="Barry K."/>
            <person name="Bell C."/>
            <person name="Bharti A.K."/>
            <person name="Crow J.A."/>
            <person name="Grimwood J."/>
            <person name="Kramer R."/>
            <person name="Lindquist E."/>
            <person name="Lucas S."/>
            <person name="Salamov A."/>
            <person name="McFadden G.I."/>
            <person name="Lane C.E."/>
            <person name="Keeling P.J."/>
            <person name="Gray M.W."/>
            <person name="Grigoriev I.V."/>
            <person name="Archibald J.M."/>
        </authorList>
    </citation>
    <scope>NUCLEOTIDE SEQUENCE</scope>
    <source>
        <strain evidence="11 13">CCMP2712</strain>
    </source>
</reference>
<feature type="binding site" evidence="7">
    <location>
        <position position="28"/>
    </location>
    <ligand>
        <name>ATP</name>
        <dbReference type="ChEBI" id="CHEBI:30616"/>
    </ligand>
</feature>
<dbReference type="Gene3D" id="3.30.200.20">
    <property type="entry name" value="Phosphorylase Kinase, domain 1"/>
    <property type="match status" value="1"/>
</dbReference>
<evidence type="ECO:0000256" key="2">
    <source>
        <dbReference type="ARBA" id="ARBA00022527"/>
    </source>
</evidence>
<evidence type="ECO:0000256" key="6">
    <source>
        <dbReference type="ARBA" id="ARBA00022840"/>
    </source>
</evidence>
<dbReference type="KEGG" id="gtt:GUITHDRAFT_133658"/>
<dbReference type="SUPFAM" id="SSF56112">
    <property type="entry name" value="Protein kinase-like (PK-like)"/>
    <property type="match status" value="1"/>
</dbReference>
<dbReference type="InterPro" id="IPR017441">
    <property type="entry name" value="Protein_kinase_ATP_BS"/>
</dbReference>
<keyword evidence="3" id="KW-0808">Transferase</keyword>
<protein>
    <recommendedName>
        <fullName evidence="10">Protein kinase domain-containing protein</fullName>
    </recommendedName>
</protein>
<evidence type="ECO:0000256" key="5">
    <source>
        <dbReference type="ARBA" id="ARBA00022777"/>
    </source>
</evidence>
<dbReference type="GO" id="GO:0005524">
    <property type="term" value="F:ATP binding"/>
    <property type="evidence" value="ECO:0007669"/>
    <property type="project" value="UniProtKB-UniRule"/>
</dbReference>
<dbReference type="InterPro" id="IPR050108">
    <property type="entry name" value="CDK"/>
</dbReference>
<dbReference type="EMBL" id="JH992972">
    <property type="protein sequence ID" value="EKX52608.1"/>
    <property type="molecule type" value="Genomic_DNA"/>
</dbReference>
<keyword evidence="6 7" id="KW-0067">ATP-binding</keyword>
<evidence type="ECO:0000256" key="1">
    <source>
        <dbReference type="ARBA" id="ARBA00006485"/>
    </source>
</evidence>
<dbReference type="GeneID" id="17309395"/>
<name>L1JWX2_GUITC</name>
<dbReference type="GO" id="GO:0004674">
    <property type="term" value="F:protein serine/threonine kinase activity"/>
    <property type="evidence" value="ECO:0007669"/>
    <property type="project" value="UniProtKB-KW"/>
</dbReference>
<accession>L1JWX2</accession>
<dbReference type="PROSITE" id="PS00108">
    <property type="entry name" value="PROTEIN_KINASE_ST"/>
    <property type="match status" value="1"/>
</dbReference>
<evidence type="ECO:0000259" key="10">
    <source>
        <dbReference type="PROSITE" id="PS50011"/>
    </source>
</evidence>
<dbReference type="PROSITE" id="PS00107">
    <property type="entry name" value="PROTEIN_KINASE_ATP"/>
    <property type="match status" value="1"/>
</dbReference>
<feature type="domain" description="Protein kinase" evidence="10">
    <location>
        <begin position="1"/>
        <end position="324"/>
    </location>
</feature>
<feature type="compositionally biased region" description="Polar residues" evidence="9">
    <location>
        <begin position="392"/>
        <end position="415"/>
    </location>
</feature>
<evidence type="ECO:0000256" key="9">
    <source>
        <dbReference type="SAM" id="MobiDB-lite"/>
    </source>
</evidence>
<evidence type="ECO:0000256" key="8">
    <source>
        <dbReference type="RuleBase" id="RU000304"/>
    </source>
</evidence>
<dbReference type="SMART" id="SM00220">
    <property type="entry name" value="S_TKc"/>
    <property type="match status" value="1"/>
</dbReference>
<dbReference type="AlphaFoldDB" id="L1JWX2"/>
<dbReference type="Proteomes" id="UP000011087">
    <property type="component" value="Unassembled WGS sequence"/>
</dbReference>
<dbReference type="eggNOG" id="KOG0600">
    <property type="taxonomic scope" value="Eukaryota"/>
</dbReference>
<dbReference type="EnsemblProtists" id="EKX52608">
    <property type="protein sequence ID" value="EKX52608"/>
    <property type="gene ID" value="GUITHDRAFT_133658"/>
</dbReference>
<evidence type="ECO:0000256" key="4">
    <source>
        <dbReference type="ARBA" id="ARBA00022741"/>
    </source>
</evidence>
<feature type="region of interest" description="Disordered" evidence="9">
    <location>
        <begin position="324"/>
        <end position="438"/>
    </location>
</feature>
<comment type="similarity">
    <text evidence="1">Belongs to the protein kinase superfamily. CMGC Ser/Thr protein kinase family. CDC2/CDKX subfamily.</text>
</comment>
<dbReference type="FunFam" id="1.10.510.10:FF:000624">
    <property type="entry name" value="Mitogen-activated protein kinase"/>
    <property type="match status" value="1"/>
</dbReference>
<keyword evidence="13" id="KW-1185">Reference proteome</keyword>
<reference evidence="13" key="2">
    <citation type="submission" date="2012-11" db="EMBL/GenBank/DDBJ databases">
        <authorList>
            <person name="Kuo A."/>
            <person name="Curtis B.A."/>
            <person name="Tanifuji G."/>
            <person name="Burki F."/>
            <person name="Gruber A."/>
            <person name="Irimia M."/>
            <person name="Maruyama S."/>
            <person name="Arias M.C."/>
            <person name="Ball S.G."/>
            <person name="Gile G.H."/>
            <person name="Hirakawa Y."/>
            <person name="Hopkins J.F."/>
            <person name="Rensing S.A."/>
            <person name="Schmutz J."/>
            <person name="Symeonidi A."/>
            <person name="Elias M."/>
            <person name="Eveleigh R.J."/>
            <person name="Herman E.K."/>
            <person name="Klute M.J."/>
            <person name="Nakayama T."/>
            <person name="Obornik M."/>
            <person name="Reyes-Prieto A."/>
            <person name="Armbrust E.V."/>
            <person name="Aves S.J."/>
            <person name="Beiko R.G."/>
            <person name="Coutinho P."/>
            <person name="Dacks J.B."/>
            <person name="Durnford D.G."/>
            <person name="Fast N.M."/>
            <person name="Green B.R."/>
            <person name="Grisdale C."/>
            <person name="Hempe F."/>
            <person name="Henrissat B."/>
            <person name="Hoppner M.P."/>
            <person name="Ishida K.-I."/>
            <person name="Kim E."/>
            <person name="Koreny L."/>
            <person name="Kroth P.G."/>
            <person name="Liu Y."/>
            <person name="Malik S.-B."/>
            <person name="Maier U.G."/>
            <person name="McRose D."/>
            <person name="Mock T."/>
            <person name="Neilson J.A."/>
            <person name="Onodera N.T."/>
            <person name="Poole A.M."/>
            <person name="Pritham E.J."/>
            <person name="Richards T.A."/>
            <person name="Rocap G."/>
            <person name="Roy S.W."/>
            <person name="Sarai C."/>
            <person name="Schaack S."/>
            <person name="Shirato S."/>
            <person name="Slamovits C.H."/>
            <person name="Spencer D.F."/>
            <person name="Suzuki S."/>
            <person name="Worden A.Z."/>
            <person name="Zauner S."/>
            <person name="Barry K."/>
            <person name="Bell C."/>
            <person name="Bharti A.K."/>
            <person name="Crow J.A."/>
            <person name="Grimwood J."/>
            <person name="Kramer R."/>
            <person name="Lindquist E."/>
            <person name="Lucas S."/>
            <person name="Salamov A."/>
            <person name="McFadden G.I."/>
            <person name="Lane C.E."/>
            <person name="Keeling P.J."/>
            <person name="Gray M.W."/>
            <person name="Grigoriev I.V."/>
            <person name="Archibald J.M."/>
        </authorList>
    </citation>
    <scope>NUCLEOTIDE SEQUENCE</scope>
    <source>
        <strain evidence="13">CCMP2712</strain>
    </source>
</reference>
<dbReference type="Pfam" id="PF00069">
    <property type="entry name" value="Pkinase"/>
    <property type="match status" value="1"/>
</dbReference>
<reference evidence="12" key="3">
    <citation type="submission" date="2016-03" db="UniProtKB">
        <authorList>
            <consortium name="EnsemblProtists"/>
        </authorList>
    </citation>
    <scope>IDENTIFICATION</scope>
</reference>
<dbReference type="PaxDb" id="55529-EKX52608"/>
<proteinExistence type="inferred from homology"/>
<dbReference type="Gene3D" id="1.10.510.10">
    <property type="entry name" value="Transferase(Phosphotransferase) domain 1"/>
    <property type="match status" value="1"/>
</dbReference>
<dbReference type="InterPro" id="IPR000719">
    <property type="entry name" value="Prot_kinase_dom"/>
</dbReference>
<dbReference type="PROSITE" id="PS50011">
    <property type="entry name" value="PROTEIN_KINASE_DOM"/>
    <property type="match status" value="1"/>
</dbReference>
<feature type="compositionally biased region" description="Polar residues" evidence="9">
    <location>
        <begin position="428"/>
        <end position="438"/>
    </location>
</feature>
<sequence length="438" mass="49477">MGAKLGEGSFATVHKGKHLATGKDVAIKIVKPEKDLDFGGDNPSACHISYKDVLKAMKKEVEFIERVGVHPHIVELMGTSDNCQVFIMEKATSDLYQIVRKKEKTLSLQSVSVWSEQILQAIDFIHQKDIVHQDIKSSNVLIFNDRQCKICDFGLARSNEDVMYVDRELVTLWYRAPELLLGDTTYTKKIDDWSAGCILLEMIIGICPFRGNAENICNCPQVTHRNFNSDQLIKIFKMLGSPEEKYVKKLSCHIHMKGWPTMQSKLSNMVSMSITKERCPPDIARNEGDLRETKNDWLQLLQGLLYINPHERLSCKESLESPLFQGKGAGRRQNSPFGRKQSERPFDLARRDEEGGNNSAMRPGSAQRPHMAEEELRSMSLSPVRRVASPPGRTSSSHVVNGRELTTASSQSPNNFKRLMQRARTPSPIRNQPVSRGK</sequence>
<keyword evidence="4 7" id="KW-0547">Nucleotide-binding</keyword>
<dbReference type="HOGENOM" id="CLU_626217_0_0_1"/>
<gene>
    <name evidence="11" type="ORF">GUITHDRAFT_133658</name>
</gene>
<keyword evidence="5" id="KW-0418">Kinase</keyword>
<feature type="compositionally biased region" description="Basic and acidic residues" evidence="9">
    <location>
        <begin position="340"/>
        <end position="354"/>
    </location>
</feature>
<evidence type="ECO:0000313" key="11">
    <source>
        <dbReference type="EMBL" id="EKX52608.1"/>
    </source>
</evidence>
<dbReference type="InterPro" id="IPR008271">
    <property type="entry name" value="Ser/Thr_kinase_AS"/>
</dbReference>